<dbReference type="InterPro" id="IPR015422">
    <property type="entry name" value="PyrdxlP-dep_Trfase_small"/>
</dbReference>
<dbReference type="AlphaFoldDB" id="A0A4P6K3P3"/>
<organism evidence="10 11">
    <name type="scientific">Ktedonosporobacter rubrisoli</name>
    <dbReference type="NCBI Taxonomy" id="2509675"/>
    <lineage>
        <taxon>Bacteria</taxon>
        <taxon>Bacillati</taxon>
        <taxon>Chloroflexota</taxon>
        <taxon>Ktedonobacteria</taxon>
        <taxon>Ktedonobacterales</taxon>
        <taxon>Ktedonosporobacteraceae</taxon>
        <taxon>Ktedonosporobacter</taxon>
    </lineage>
</organism>
<evidence type="ECO:0000256" key="9">
    <source>
        <dbReference type="RuleBase" id="RU362118"/>
    </source>
</evidence>
<dbReference type="OrthoDB" id="9780685at2"/>
<dbReference type="Proteomes" id="UP000290365">
    <property type="component" value="Chromosome"/>
</dbReference>
<dbReference type="FunFam" id="3.90.1150.10:FF:000033">
    <property type="entry name" value="Cystathionine gamma-synthase"/>
    <property type="match status" value="1"/>
</dbReference>
<comment type="catalytic activity">
    <reaction evidence="7">
        <text>L-methionine + H2O = methanethiol + 2-oxobutanoate + NH4(+)</text>
        <dbReference type="Rhea" id="RHEA:23800"/>
        <dbReference type="ChEBI" id="CHEBI:15377"/>
        <dbReference type="ChEBI" id="CHEBI:16007"/>
        <dbReference type="ChEBI" id="CHEBI:16763"/>
        <dbReference type="ChEBI" id="CHEBI:28938"/>
        <dbReference type="ChEBI" id="CHEBI:57844"/>
        <dbReference type="EC" id="4.4.1.11"/>
    </reaction>
    <physiologicalReaction direction="left-to-right" evidence="7">
        <dbReference type="Rhea" id="RHEA:23801"/>
    </physiologicalReaction>
</comment>
<keyword evidence="10" id="KW-0808">Transferase</keyword>
<evidence type="ECO:0000313" key="10">
    <source>
        <dbReference type="EMBL" id="QBD82400.1"/>
    </source>
</evidence>
<dbReference type="GO" id="GO:0005737">
    <property type="term" value="C:cytoplasm"/>
    <property type="evidence" value="ECO:0007669"/>
    <property type="project" value="TreeGrafter"/>
</dbReference>
<keyword evidence="3 8" id="KW-0663">Pyridoxal phosphate</keyword>
<comment type="similarity">
    <text evidence="2 9">Belongs to the trans-sulfuration enzymes family.</text>
</comment>
<evidence type="ECO:0000256" key="1">
    <source>
        <dbReference type="ARBA" id="ARBA00001933"/>
    </source>
</evidence>
<accession>A0A4P6K3P3</accession>
<evidence type="ECO:0000256" key="7">
    <source>
        <dbReference type="ARBA" id="ARBA00052699"/>
    </source>
</evidence>
<dbReference type="Pfam" id="PF01053">
    <property type="entry name" value="Cys_Met_Meta_PP"/>
    <property type="match status" value="1"/>
</dbReference>
<dbReference type="PANTHER" id="PTHR11808">
    <property type="entry name" value="TRANS-SULFURATION ENZYME FAMILY MEMBER"/>
    <property type="match status" value="1"/>
</dbReference>
<dbReference type="FunFam" id="3.40.640.10:FF:000046">
    <property type="entry name" value="Cystathionine gamma-lyase"/>
    <property type="match status" value="1"/>
</dbReference>
<dbReference type="EMBL" id="CP035758">
    <property type="protein sequence ID" value="QBD82400.1"/>
    <property type="molecule type" value="Genomic_DNA"/>
</dbReference>
<proteinExistence type="inferred from homology"/>
<dbReference type="KEGG" id="kbs:EPA93_43080"/>
<dbReference type="GO" id="GO:0030170">
    <property type="term" value="F:pyridoxal phosphate binding"/>
    <property type="evidence" value="ECO:0007669"/>
    <property type="project" value="InterPro"/>
</dbReference>
<dbReference type="GO" id="GO:0019343">
    <property type="term" value="P:cysteine biosynthetic process via cystathionine"/>
    <property type="evidence" value="ECO:0007669"/>
    <property type="project" value="TreeGrafter"/>
</dbReference>
<dbReference type="InterPro" id="IPR015421">
    <property type="entry name" value="PyrdxlP-dep_Trfase_major"/>
</dbReference>
<dbReference type="EC" id="4.4.1.2" evidence="4"/>
<dbReference type="SUPFAM" id="SSF53383">
    <property type="entry name" value="PLP-dependent transferases"/>
    <property type="match status" value="1"/>
</dbReference>
<dbReference type="PANTHER" id="PTHR11808:SF15">
    <property type="entry name" value="CYSTATHIONINE GAMMA-LYASE"/>
    <property type="match status" value="1"/>
</dbReference>
<evidence type="ECO:0000256" key="8">
    <source>
        <dbReference type="PIRSR" id="PIRSR001434-2"/>
    </source>
</evidence>
<evidence type="ECO:0000313" key="11">
    <source>
        <dbReference type="Proteomes" id="UP000290365"/>
    </source>
</evidence>
<reference evidence="10 11" key="1">
    <citation type="submission" date="2019-01" db="EMBL/GenBank/DDBJ databases">
        <title>Ktedonosporobacter rubrisoli SCAWS-G2.</title>
        <authorList>
            <person name="Huang Y."/>
            <person name="Yan B."/>
        </authorList>
    </citation>
    <scope>NUCLEOTIDE SEQUENCE [LARGE SCALE GENOMIC DNA]</scope>
    <source>
        <strain evidence="10 11">SCAWS-G2</strain>
    </source>
</reference>
<dbReference type="Gene3D" id="3.40.640.10">
    <property type="entry name" value="Type I PLP-dependent aspartate aminotransferase-like (Major domain)"/>
    <property type="match status" value="1"/>
</dbReference>
<dbReference type="InterPro" id="IPR015424">
    <property type="entry name" value="PyrdxlP-dep_Trfase"/>
</dbReference>
<dbReference type="GO" id="GO:0047982">
    <property type="term" value="F:homocysteine desulfhydrase activity"/>
    <property type="evidence" value="ECO:0007669"/>
    <property type="project" value="UniProtKB-EC"/>
</dbReference>
<dbReference type="GO" id="GO:0004123">
    <property type="term" value="F:cystathionine gamma-lyase activity"/>
    <property type="evidence" value="ECO:0007669"/>
    <property type="project" value="TreeGrafter"/>
</dbReference>
<evidence type="ECO:0000256" key="6">
    <source>
        <dbReference type="ARBA" id="ARBA00048780"/>
    </source>
</evidence>
<dbReference type="GO" id="GO:0018826">
    <property type="term" value="F:methionine gamma-lyase activity"/>
    <property type="evidence" value="ECO:0007669"/>
    <property type="project" value="UniProtKB-EC"/>
</dbReference>
<keyword evidence="11" id="KW-1185">Reference proteome</keyword>
<name>A0A4P6K3P3_KTERU</name>
<dbReference type="InterPro" id="IPR054542">
    <property type="entry name" value="Cys_met_metab_PP"/>
</dbReference>
<dbReference type="Gene3D" id="3.90.1150.10">
    <property type="entry name" value="Aspartate Aminotransferase, domain 1"/>
    <property type="match status" value="1"/>
</dbReference>
<dbReference type="PROSITE" id="PS00868">
    <property type="entry name" value="CYS_MET_METAB_PP"/>
    <property type="match status" value="1"/>
</dbReference>
<comment type="cofactor">
    <cofactor evidence="1 9">
        <name>pyridoxal 5'-phosphate</name>
        <dbReference type="ChEBI" id="CHEBI:597326"/>
    </cofactor>
</comment>
<feature type="modified residue" description="N6-(pyridoxal phosphate)lysine" evidence="8">
    <location>
        <position position="222"/>
    </location>
</feature>
<dbReference type="RefSeq" id="WP_129893469.1">
    <property type="nucleotide sequence ID" value="NZ_CP035758.1"/>
</dbReference>
<sequence>MTERDHASSPLHIDTQLVHGSRHHGATASVGTPTVPPIYASTTYLHSSTEALDQAFNGTTPEGEAAFVYARQGNLSANAFEEALNRVEGGIGTISFSSGMAAIHAALMAAGLAPGAKIVASQDLYGASISLLQKVFIPIGVQVILRDLCTPDAADFIREEEPDVIFIETISNPLTRIIDLDAISAAAREVEAITLVDSTFTTPYLLRPIEHGIDLVIHSTTKYISGHGDSTGGAVTSAKRVLLDQLRNYANLLGAMLSPFDAHLMTRGLRTLALRMERHCSNALQVAHFLAQHPAVTRVYYPGLPQHPQHALANKLLGDGRYGGLLSFDLKEQSRQAVYCFMDSLQLCLPATTLGDVFSLVTYPPVSSHRTLTEQERRNLGISEGCIRLSVGIENIEDIINDLDQALRQ</sequence>
<dbReference type="GO" id="GO:0009086">
    <property type="term" value="P:methionine biosynthetic process"/>
    <property type="evidence" value="ECO:0007669"/>
    <property type="project" value="UniProtKB-ARBA"/>
</dbReference>
<dbReference type="PIRSF" id="PIRSF001434">
    <property type="entry name" value="CGS"/>
    <property type="match status" value="1"/>
</dbReference>
<evidence type="ECO:0000256" key="5">
    <source>
        <dbReference type="ARBA" id="ARBA00047199"/>
    </source>
</evidence>
<evidence type="ECO:0000256" key="4">
    <source>
        <dbReference type="ARBA" id="ARBA00047175"/>
    </source>
</evidence>
<evidence type="ECO:0000256" key="2">
    <source>
        <dbReference type="ARBA" id="ARBA00009077"/>
    </source>
</evidence>
<comment type="catalytic activity">
    <reaction evidence="6">
        <text>L-homocysteine + H2O = 2-oxobutanoate + hydrogen sulfide + NH4(+) + H(+)</text>
        <dbReference type="Rhea" id="RHEA:14501"/>
        <dbReference type="ChEBI" id="CHEBI:15377"/>
        <dbReference type="ChEBI" id="CHEBI:15378"/>
        <dbReference type="ChEBI" id="CHEBI:16763"/>
        <dbReference type="ChEBI" id="CHEBI:28938"/>
        <dbReference type="ChEBI" id="CHEBI:29919"/>
        <dbReference type="ChEBI" id="CHEBI:58199"/>
        <dbReference type="EC" id="4.4.1.2"/>
    </reaction>
    <physiologicalReaction direction="left-to-right" evidence="6">
        <dbReference type="Rhea" id="RHEA:14502"/>
    </physiologicalReaction>
</comment>
<dbReference type="GO" id="GO:0019346">
    <property type="term" value="P:transsulfuration"/>
    <property type="evidence" value="ECO:0007669"/>
    <property type="project" value="InterPro"/>
</dbReference>
<dbReference type="InterPro" id="IPR000277">
    <property type="entry name" value="Cys/Met-Metab_PyrdxlP-dep_enz"/>
</dbReference>
<protein>
    <recommendedName>
        <fullName evidence="4">homocysteine desulfhydrase</fullName>
        <ecNumber evidence="4">4.4.1.2</ecNumber>
    </recommendedName>
    <alternativeName>
        <fullName evidence="5">Homocysteine desulfhydrase</fullName>
    </alternativeName>
</protein>
<gene>
    <name evidence="10" type="ORF">EPA93_43080</name>
</gene>
<evidence type="ECO:0000256" key="3">
    <source>
        <dbReference type="ARBA" id="ARBA00022898"/>
    </source>
</evidence>
<dbReference type="GO" id="GO:0016740">
    <property type="term" value="F:transferase activity"/>
    <property type="evidence" value="ECO:0007669"/>
    <property type="project" value="UniProtKB-KW"/>
</dbReference>
<dbReference type="CDD" id="cd00614">
    <property type="entry name" value="CGS_like"/>
    <property type="match status" value="1"/>
</dbReference>